<evidence type="ECO:0000313" key="1">
    <source>
        <dbReference type="EMBL" id="EYC36232.1"/>
    </source>
</evidence>
<protein>
    <submittedName>
        <fullName evidence="1">Uncharacterized protein</fullName>
    </submittedName>
</protein>
<dbReference type="EMBL" id="JARK01000519">
    <property type="protein sequence ID" value="EYC36232.1"/>
    <property type="molecule type" value="Genomic_DNA"/>
</dbReference>
<reference evidence="2" key="1">
    <citation type="journal article" date="2015" name="Nat. Genet.">
        <title>The genome and transcriptome of the zoonotic hookworm Ancylostoma ceylanicum identify infection-specific gene families.</title>
        <authorList>
            <person name="Schwarz E.M."/>
            <person name="Hu Y."/>
            <person name="Antoshechkin I."/>
            <person name="Miller M.M."/>
            <person name="Sternberg P.W."/>
            <person name="Aroian R.V."/>
        </authorList>
    </citation>
    <scope>NUCLEOTIDE SEQUENCE</scope>
    <source>
        <strain evidence="2">HY135</strain>
    </source>
</reference>
<evidence type="ECO:0000313" key="2">
    <source>
        <dbReference type="Proteomes" id="UP000024635"/>
    </source>
</evidence>
<proteinExistence type="predicted"/>
<name>A0A016WAC0_9BILA</name>
<accession>A0A016WAC0</accession>
<comment type="caution">
    <text evidence="1">The sequence shown here is derived from an EMBL/GenBank/DDBJ whole genome shotgun (WGS) entry which is preliminary data.</text>
</comment>
<sequence length="88" mass="10242">MPKSHLSSTIIHLRVERTELFMERLQILIFTLICRCFDSHLAIFICRSVQQLFLPHVWLRFHMLVCLSACLSVSAKKPTNKGKNLTKC</sequence>
<gene>
    <name evidence="1" type="primary">Acey_s0919.g3041</name>
    <name evidence="1" type="ORF">Y032_0919g3041</name>
</gene>
<dbReference type="Proteomes" id="UP000024635">
    <property type="component" value="Unassembled WGS sequence"/>
</dbReference>
<organism evidence="1 2">
    <name type="scientific">Ancylostoma ceylanicum</name>
    <dbReference type="NCBI Taxonomy" id="53326"/>
    <lineage>
        <taxon>Eukaryota</taxon>
        <taxon>Metazoa</taxon>
        <taxon>Ecdysozoa</taxon>
        <taxon>Nematoda</taxon>
        <taxon>Chromadorea</taxon>
        <taxon>Rhabditida</taxon>
        <taxon>Rhabditina</taxon>
        <taxon>Rhabditomorpha</taxon>
        <taxon>Strongyloidea</taxon>
        <taxon>Ancylostomatidae</taxon>
        <taxon>Ancylostomatinae</taxon>
        <taxon>Ancylostoma</taxon>
    </lineage>
</organism>
<dbReference type="AlphaFoldDB" id="A0A016WAC0"/>
<keyword evidence="2" id="KW-1185">Reference proteome</keyword>